<gene>
    <name evidence="10" type="ORF">CLV34_1440</name>
</gene>
<name>A0A2M8WSQ2_9MICO</name>
<dbReference type="InterPro" id="IPR038078">
    <property type="entry name" value="PhoU-like_sf"/>
</dbReference>
<dbReference type="GO" id="GO:0006817">
    <property type="term" value="P:phosphate ion transport"/>
    <property type="evidence" value="ECO:0007669"/>
    <property type="project" value="UniProtKB-KW"/>
</dbReference>
<feature type="coiled-coil region" evidence="8">
    <location>
        <begin position="2"/>
        <end position="29"/>
    </location>
</feature>
<reference evidence="10 11" key="1">
    <citation type="submission" date="2017-11" db="EMBL/GenBank/DDBJ databases">
        <title>Genomic Encyclopedia of Archaeal and Bacterial Type Strains, Phase II (KMG-II): From Individual Species to Whole Genera.</title>
        <authorList>
            <person name="Goeker M."/>
        </authorList>
    </citation>
    <scope>NUCLEOTIDE SEQUENCE [LARGE SCALE GENOMIC DNA]</scope>
    <source>
        <strain evidence="10 11">DSM 22413</strain>
    </source>
</reference>
<dbReference type="InterPro" id="IPR028366">
    <property type="entry name" value="PhoU"/>
</dbReference>
<evidence type="ECO:0000256" key="6">
    <source>
        <dbReference type="ARBA" id="ARBA00022592"/>
    </source>
</evidence>
<evidence type="ECO:0000256" key="5">
    <source>
        <dbReference type="ARBA" id="ARBA00022490"/>
    </source>
</evidence>
<proteinExistence type="inferred from homology"/>
<evidence type="ECO:0000313" key="10">
    <source>
        <dbReference type="EMBL" id="PJI93959.1"/>
    </source>
</evidence>
<dbReference type="GO" id="GO:0005737">
    <property type="term" value="C:cytoplasm"/>
    <property type="evidence" value="ECO:0007669"/>
    <property type="project" value="UniProtKB-SubCell"/>
</dbReference>
<dbReference type="GO" id="GO:0030643">
    <property type="term" value="P:intracellular phosphate ion homeostasis"/>
    <property type="evidence" value="ECO:0007669"/>
    <property type="project" value="InterPro"/>
</dbReference>
<keyword evidence="6 7" id="KW-0592">Phosphate transport</keyword>
<protein>
    <recommendedName>
        <fullName evidence="7">Phosphate-specific transport system accessory protein PhoU</fullName>
    </recommendedName>
</protein>
<comment type="function">
    <text evidence="7">Plays a role in the regulation of phosphate uptake.</text>
</comment>
<keyword evidence="8" id="KW-0175">Coiled coil</keyword>
<comment type="caution">
    <text evidence="10">The sequence shown here is derived from an EMBL/GenBank/DDBJ whole genome shotgun (WGS) entry which is preliminary data.</text>
</comment>
<organism evidence="10 11">
    <name type="scientific">Luteimicrobium subarcticum</name>
    <dbReference type="NCBI Taxonomy" id="620910"/>
    <lineage>
        <taxon>Bacteria</taxon>
        <taxon>Bacillati</taxon>
        <taxon>Actinomycetota</taxon>
        <taxon>Actinomycetes</taxon>
        <taxon>Micrococcales</taxon>
        <taxon>Luteimicrobium</taxon>
    </lineage>
</organism>
<dbReference type="SUPFAM" id="SSF109755">
    <property type="entry name" value="PhoU-like"/>
    <property type="match status" value="1"/>
</dbReference>
<evidence type="ECO:0000313" key="11">
    <source>
        <dbReference type="Proteomes" id="UP000231586"/>
    </source>
</evidence>
<evidence type="ECO:0000256" key="7">
    <source>
        <dbReference type="PIRNR" id="PIRNR003107"/>
    </source>
</evidence>
<dbReference type="FunFam" id="1.20.58.220:FF:000004">
    <property type="entry name" value="Phosphate-specific transport system accessory protein PhoU"/>
    <property type="match status" value="1"/>
</dbReference>
<dbReference type="EMBL" id="PGTZ01000007">
    <property type="protein sequence ID" value="PJI93959.1"/>
    <property type="molecule type" value="Genomic_DNA"/>
</dbReference>
<evidence type="ECO:0000256" key="3">
    <source>
        <dbReference type="ARBA" id="ARBA00011738"/>
    </source>
</evidence>
<comment type="similarity">
    <text evidence="2 7">Belongs to the PhoU family.</text>
</comment>
<evidence type="ECO:0000256" key="8">
    <source>
        <dbReference type="SAM" id="Coils"/>
    </source>
</evidence>
<dbReference type="RefSeq" id="WP_100349568.1">
    <property type="nucleotide sequence ID" value="NZ_PGTZ01000007.1"/>
</dbReference>
<evidence type="ECO:0000259" key="9">
    <source>
        <dbReference type="Pfam" id="PF01895"/>
    </source>
</evidence>
<dbReference type="PIRSF" id="PIRSF003107">
    <property type="entry name" value="PhoU"/>
    <property type="match status" value="1"/>
</dbReference>
<dbReference type="Pfam" id="PF01895">
    <property type="entry name" value="PhoU"/>
    <property type="match status" value="2"/>
</dbReference>
<evidence type="ECO:0000256" key="2">
    <source>
        <dbReference type="ARBA" id="ARBA00008107"/>
    </source>
</evidence>
<feature type="domain" description="PhoU" evidence="9">
    <location>
        <begin position="16"/>
        <end position="103"/>
    </location>
</feature>
<dbReference type="Proteomes" id="UP000231586">
    <property type="component" value="Unassembled WGS sequence"/>
</dbReference>
<feature type="domain" description="PhoU" evidence="9">
    <location>
        <begin position="122"/>
        <end position="204"/>
    </location>
</feature>
<dbReference type="OrthoDB" id="9814256at2"/>
<keyword evidence="4 7" id="KW-0813">Transport</keyword>
<dbReference type="InterPro" id="IPR026022">
    <property type="entry name" value="PhoU_dom"/>
</dbReference>
<comment type="subcellular location">
    <subcellularLocation>
        <location evidence="1 7">Cytoplasm</location>
    </subcellularLocation>
</comment>
<keyword evidence="5 7" id="KW-0963">Cytoplasm</keyword>
<dbReference type="AlphaFoldDB" id="A0A2M8WSQ2"/>
<sequence>MREIFEAELQQLGDDLRTMSEKVAQAIEDAGRALLDADLSLAQSVIASDRDIDDRERALDDECVRLLAQQAPVATDLRIVVSSLRMSASLERMGDLARHVAQVARRTYPKRALPEAVVPTFTQMNDAAVRVARRVTELLETRDLALALTIERDDDLLDLLHEQTFGVVLSPDWIGSVQETVDVTLASRFYERFGDHAVSIARRVSYLVTGDAPVELG</sequence>
<evidence type="ECO:0000256" key="1">
    <source>
        <dbReference type="ARBA" id="ARBA00004496"/>
    </source>
</evidence>
<dbReference type="Gene3D" id="1.20.58.220">
    <property type="entry name" value="Phosphate transport system protein phou homolog 2, domain 2"/>
    <property type="match status" value="1"/>
</dbReference>
<evidence type="ECO:0000256" key="4">
    <source>
        <dbReference type="ARBA" id="ARBA00022448"/>
    </source>
</evidence>
<keyword evidence="11" id="KW-1185">Reference proteome</keyword>
<dbReference type="NCBIfam" id="TIGR02135">
    <property type="entry name" value="phoU_full"/>
    <property type="match status" value="1"/>
</dbReference>
<dbReference type="GO" id="GO:0045936">
    <property type="term" value="P:negative regulation of phosphate metabolic process"/>
    <property type="evidence" value="ECO:0007669"/>
    <property type="project" value="InterPro"/>
</dbReference>
<comment type="subunit">
    <text evidence="3 7">Homodimer.</text>
</comment>
<dbReference type="PANTHER" id="PTHR42930">
    <property type="entry name" value="PHOSPHATE-SPECIFIC TRANSPORT SYSTEM ACCESSORY PROTEIN PHOU"/>
    <property type="match status" value="1"/>
</dbReference>
<accession>A0A2M8WSQ2</accession>
<dbReference type="PANTHER" id="PTHR42930:SF3">
    <property type="entry name" value="PHOSPHATE-SPECIFIC TRANSPORT SYSTEM ACCESSORY PROTEIN PHOU"/>
    <property type="match status" value="1"/>
</dbReference>